<accession>A0A3D8RKK2</accession>
<proteinExistence type="predicted"/>
<feature type="compositionally biased region" description="Acidic residues" evidence="1">
    <location>
        <begin position="184"/>
        <end position="203"/>
    </location>
</feature>
<feature type="region of interest" description="Disordered" evidence="1">
    <location>
        <begin position="1"/>
        <end position="63"/>
    </location>
</feature>
<dbReference type="AlphaFoldDB" id="A0A3D8RKK2"/>
<dbReference type="RefSeq" id="XP_026602347.1">
    <property type="nucleotide sequence ID" value="XM_026749257.1"/>
</dbReference>
<gene>
    <name evidence="2" type="ORF">DSM5745_07241</name>
</gene>
<protein>
    <submittedName>
        <fullName evidence="2">Uncharacterized protein</fullName>
    </submittedName>
</protein>
<organism evidence="2 3">
    <name type="scientific">Aspergillus mulundensis</name>
    <dbReference type="NCBI Taxonomy" id="1810919"/>
    <lineage>
        <taxon>Eukaryota</taxon>
        <taxon>Fungi</taxon>
        <taxon>Dikarya</taxon>
        <taxon>Ascomycota</taxon>
        <taxon>Pezizomycotina</taxon>
        <taxon>Eurotiomycetes</taxon>
        <taxon>Eurotiomycetidae</taxon>
        <taxon>Eurotiales</taxon>
        <taxon>Aspergillaceae</taxon>
        <taxon>Aspergillus</taxon>
        <taxon>Aspergillus subgen. Nidulantes</taxon>
    </lineage>
</organism>
<comment type="caution">
    <text evidence="2">The sequence shown here is derived from an EMBL/GenBank/DDBJ whole genome shotgun (WGS) entry which is preliminary data.</text>
</comment>
<evidence type="ECO:0000313" key="3">
    <source>
        <dbReference type="Proteomes" id="UP000256690"/>
    </source>
</evidence>
<dbReference type="Proteomes" id="UP000256690">
    <property type="component" value="Unassembled WGS sequence"/>
</dbReference>
<evidence type="ECO:0000313" key="2">
    <source>
        <dbReference type="EMBL" id="RDW74579.1"/>
    </source>
</evidence>
<dbReference type="OrthoDB" id="10583168at2759"/>
<name>A0A3D8RKK2_9EURO</name>
<reference evidence="2 3" key="1">
    <citation type="journal article" date="2018" name="IMA Fungus">
        <title>IMA Genome-F 9: Draft genome sequence of Annulohypoxylon stygium, Aspergillus mulundensis, Berkeleyomyces basicola (syn. Thielaviopsis basicola), Ceratocystis smalleyi, two Cercospora beticola strains, Coleophoma cylindrospora, Fusarium fracticaudum, Phialophora cf. hyalina, and Morchella septimelata.</title>
        <authorList>
            <person name="Wingfield B.D."/>
            <person name="Bills G.F."/>
            <person name="Dong Y."/>
            <person name="Huang W."/>
            <person name="Nel W.J."/>
            <person name="Swalarsk-Parry B.S."/>
            <person name="Vaghefi N."/>
            <person name="Wilken P.M."/>
            <person name="An Z."/>
            <person name="de Beer Z.W."/>
            <person name="De Vos L."/>
            <person name="Chen L."/>
            <person name="Duong T.A."/>
            <person name="Gao Y."/>
            <person name="Hammerbacher A."/>
            <person name="Kikkert J.R."/>
            <person name="Li Y."/>
            <person name="Li H."/>
            <person name="Li K."/>
            <person name="Li Q."/>
            <person name="Liu X."/>
            <person name="Ma X."/>
            <person name="Naidoo K."/>
            <person name="Pethybridge S.J."/>
            <person name="Sun J."/>
            <person name="Steenkamp E.T."/>
            <person name="van der Nest M.A."/>
            <person name="van Wyk S."/>
            <person name="Wingfield M.J."/>
            <person name="Xiong C."/>
            <person name="Yue Q."/>
            <person name="Zhang X."/>
        </authorList>
    </citation>
    <scope>NUCLEOTIDE SEQUENCE [LARGE SCALE GENOMIC DNA]</scope>
    <source>
        <strain evidence="2 3">DSM 5745</strain>
    </source>
</reference>
<dbReference type="GeneID" id="38117611"/>
<feature type="region of interest" description="Disordered" evidence="1">
    <location>
        <begin position="184"/>
        <end position="216"/>
    </location>
</feature>
<feature type="compositionally biased region" description="Low complexity" evidence="1">
    <location>
        <begin position="50"/>
        <end position="63"/>
    </location>
</feature>
<feature type="compositionally biased region" description="Polar residues" evidence="1">
    <location>
        <begin position="1"/>
        <end position="14"/>
    </location>
</feature>
<feature type="compositionally biased region" description="Polar residues" evidence="1">
    <location>
        <begin position="140"/>
        <end position="157"/>
    </location>
</feature>
<feature type="region of interest" description="Disordered" evidence="1">
    <location>
        <begin position="130"/>
        <end position="165"/>
    </location>
</feature>
<evidence type="ECO:0000256" key="1">
    <source>
        <dbReference type="SAM" id="MobiDB-lite"/>
    </source>
</evidence>
<keyword evidence="3" id="KW-1185">Reference proteome</keyword>
<dbReference type="EMBL" id="PVWQ01000008">
    <property type="protein sequence ID" value="RDW74579.1"/>
    <property type="molecule type" value="Genomic_DNA"/>
</dbReference>
<sequence>MMPHVQNHSVQAQAQAAPGPMDISYDLYPEPQPNSQPQSQDRPHLKRPFTSVSSPSPTPSLPVLSSVHSYGYGLGYGYGYGYGHNYGRDEPYAKRNTTPAFEHGFHDKTYAQRFQERLDSYNACKEKELAAPFSPDRGSSYDSDLTRSPSSSPNGTMSEGEEDAEDDASLVTCFKGCGCEDDGVDVKEDDGNDDVERESESVDGDIQSEPYPQPQVHIPRHQTENYAPLSNAAISDILLRCAPHSLSAQAWIRAHRPTNIDHERKIALLKQQDDLRRRVLQLRPKTEWTMNRLKRGEGVKRSKFAEDSVDLSKSNPMFMRKEVPRSEKKLDYSGFSHHGRTYIFDEEDKQWLKVFMSTGRLQEVAGNEEASIIPAQEFRRYFDISDE</sequence>